<name>A0ABT7PZV4_9GAMM</name>
<dbReference type="RefSeq" id="WP_290018731.1">
    <property type="nucleotide sequence ID" value="NZ_JAOPLL010000005.1"/>
</dbReference>
<evidence type="ECO:0000313" key="6">
    <source>
        <dbReference type="Proteomes" id="UP001168107"/>
    </source>
</evidence>
<protein>
    <submittedName>
        <fullName evidence="5">Phosphocholine cytidylyltransferase family protein</fullName>
    </submittedName>
</protein>
<dbReference type="GO" id="GO:0016779">
    <property type="term" value="F:nucleotidyltransferase activity"/>
    <property type="evidence" value="ECO:0007669"/>
    <property type="project" value="UniProtKB-KW"/>
</dbReference>
<dbReference type="Proteomes" id="UP001168107">
    <property type="component" value="Unassembled WGS sequence"/>
</dbReference>
<evidence type="ECO:0000256" key="3">
    <source>
        <dbReference type="ARBA" id="ARBA00022842"/>
    </source>
</evidence>
<gene>
    <name evidence="5" type="ORF">OB935_12320</name>
</gene>
<dbReference type="InterPro" id="IPR050065">
    <property type="entry name" value="GlmU-like"/>
</dbReference>
<dbReference type="PANTHER" id="PTHR43584:SF8">
    <property type="entry name" value="N-ACETYLMURAMATE ALPHA-1-PHOSPHATE URIDYLYLTRANSFERASE"/>
    <property type="match status" value="1"/>
</dbReference>
<dbReference type="PANTHER" id="PTHR43584">
    <property type="entry name" value="NUCLEOTIDYL TRANSFERASE"/>
    <property type="match status" value="1"/>
</dbReference>
<evidence type="ECO:0000256" key="2">
    <source>
        <dbReference type="ARBA" id="ARBA00022695"/>
    </source>
</evidence>
<dbReference type="EMBL" id="JAOPLL010000005">
    <property type="protein sequence ID" value="MDM5072611.1"/>
    <property type="molecule type" value="Genomic_DNA"/>
</dbReference>
<dbReference type="InterPro" id="IPR025877">
    <property type="entry name" value="MobA-like_NTP_Trfase"/>
</dbReference>
<dbReference type="CDD" id="cd02523">
    <property type="entry name" value="PC_cytidylyltransferase"/>
    <property type="match status" value="1"/>
</dbReference>
<dbReference type="SUPFAM" id="SSF53448">
    <property type="entry name" value="Nucleotide-diphospho-sugar transferases"/>
    <property type="match status" value="1"/>
</dbReference>
<comment type="caution">
    <text evidence="5">The sequence shown here is derived from an EMBL/GenBank/DDBJ whole genome shotgun (WGS) entry which is preliminary data.</text>
</comment>
<keyword evidence="2 5" id="KW-0548">Nucleotidyltransferase</keyword>
<dbReference type="Gene3D" id="3.90.550.10">
    <property type="entry name" value="Spore Coat Polysaccharide Biosynthesis Protein SpsA, Chain A"/>
    <property type="match status" value="1"/>
</dbReference>
<sequence>MDAIILAAGRGSRLGNLTREVPKPLTLLAGKSLVEWQINALQVAGIQKINLVTGYAGDKLIPYGDGHIYNPYWATSNMVRSLMSVDSLLSTQPYLISYGDIVYRSDIISDLLDSSGDISITFDVDWWDLWSIRFIDPLSDAESFQHEHGRLLSIGERVSDRALINGQYMGLLKFNPMGWLQVRSILAGLDRVSVDKLDMTSLLRLLLQKGIKITVVPIRGGWVEVDNPSDIALYEHIIQQPGWSHDWRV</sequence>
<organism evidence="5 6">
    <name type="scientific">Aeromonas bestiarum</name>
    <dbReference type="NCBI Taxonomy" id="105751"/>
    <lineage>
        <taxon>Bacteria</taxon>
        <taxon>Pseudomonadati</taxon>
        <taxon>Pseudomonadota</taxon>
        <taxon>Gammaproteobacteria</taxon>
        <taxon>Aeromonadales</taxon>
        <taxon>Aeromonadaceae</taxon>
        <taxon>Aeromonas</taxon>
    </lineage>
</organism>
<reference evidence="5" key="1">
    <citation type="submission" date="2024-05" db="EMBL/GenBank/DDBJ databases">
        <title>WGS of Aeromonas isolates.</title>
        <authorList>
            <person name="Lee H."/>
        </authorList>
    </citation>
    <scope>NUCLEOTIDE SEQUENCE</scope>
    <source>
        <strain evidence="5">SU58-3</strain>
    </source>
</reference>
<proteinExistence type="predicted"/>
<accession>A0ABT7PZV4</accession>
<feature type="domain" description="MobA-like NTP transferase" evidence="4">
    <location>
        <begin position="3"/>
        <end position="114"/>
    </location>
</feature>
<keyword evidence="1" id="KW-0808">Transferase</keyword>
<dbReference type="Pfam" id="PF12804">
    <property type="entry name" value="NTP_transf_3"/>
    <property type="match status" value="1"/>
</dbReference>
<evidence type="ECO:0000256" key="1">
    <source>
        <dbReference type="ARBA" id="ARBA00022679"/>
    </source>
</evidence>
<evidence type="ECO:0000313" key="5">
    <source>
        <dbReference type="EMBL" id="MDM5072611.1"/>
    </source>
</evidence>
<dbReference type="InterPro" id="IPR029044">
    <property type="entry name" value="Nucleotide-diphossugar_trans"/>
</dbReference>
<evidence type="ECO:0000259" key="4">
    <source>
        <dbReference type="Pfam" id="PF12804"/>
    </source>
</evidence>
<keyword evidence="3" id="KW-0460">Magnesium</keyword>
<keyword evidence="6" id="KW-1185">Reference proteome</keyword>